<dbReference type="EMBL" id="JBEAFC010000010">
    <property type="protein sequence ID" value="KAL1538477.1"/>
    <property type="molecule type" value="Genomic_DNA"/>
</dbReference>
<name>A0ABD1G2Z5_SALDI</name>
<dbReference type="AlphaFoldDB" id="A0ABD1G2Z5"/>
<protein>
    <recommendedName>
        <fullName evidence="2">VQ domain-containing protein</fullName>
    </recommendedName>
</protein>
<evidence type="ECO:0000259" key="2">
    <source>
        <dbReference type="Pfam" id="PF05678"/>
    </source>
</evidence>
<comment type="caution">
    <text evidence="3">The sequence shown here is derived from an EMBL/GenBank/DDBJ whole genome shotgun (WGS) entry which is preliminary data.</text>
</comment>
<evidence type="ECO:0000313" key="4">
    <source>
        <dbReference type="Proteomes" id="UP001567538"/>
    </source>
</evidence>
<dbReference type="InterPro" id="IPR008889">
    <property type="entry name" value="VQ"/>
</dbReference>
<dbReference type="Pfam" id="PF05678">
    <property type="entry name" value="VQ"/>
    <property type="match status" value="1"/>
</dbReference>
<evidence type="ECO:0000256" key="1">
    <source>
        <dbReference type="SAM" id="MobiDB-lite"/>
    </source>
</evidence>
<dbReference type="Proteomes" id="UP001567538">
    <property type="component" value="Unassembled WGS sequence"/>
</dbReference>
<gene>
    <name evidence="3" type="ORF">AAHA92_27221</name>
</gene>
<organism evidence="3 4">
    <name type="scientific">Salvia divinorum</name>
    <name type="common">Maria pastora</name>
    <name type="synonym">Diviner's sage</name>
    <dbReference type="NCBI Taxonomy" id="28513"/>
    <lineage>
        <taxon>Eukaryota</taxon>
        <taxon>Viridiplantae</taxon>
        <taxon>Streptophyta</taxon>
        <taxon>Embryophyta</taxon>
        <taxon>Tracheophyta</taxon>
        <taxon>Spermatophyta</taxon>
        <taxon>Magnoliopsida</taxon>
        <taxon>eudicotyledons</taxon>
        <taxon>Gunneridae</taxon>
        <taxon>Pentapetalae</taxon>
        <taxon>asterids</taxon>
        <taxon>lamiids</taxon>
        <taxon>Lamiales</taxon>
        <taxon>Lamiaceae</taxon>
        <taxon>Nepetoideae</taxon>
        <taxon>Mentheae</taxon>
        <taxon>Salviinae</taxon>
        <taxon>Salvia</taxon>
        <taxon>Salvia subgen. Calosphace</taxon>
    </lineage>
</organism>
<evidence type="ECO:0000313" key="3">
    <source>
        <dbReference type="EMBL" id="KAL1538477.1"/>
    </source>
</evidence>
<sequence>MDQYSDMSQQLQEFNLWEQDYFASVEMGMLSVQGFPDSAAPPPVNFFDDNIATINIGDQPEAARSVASPEAASTGKAKRRRGKAADAAAQSTTFLNASISNFRALVQQHTGCHKANSSPKGPITLCFAAPANHEARHHYYCS</sequence>
<keyword evidence="4" id="KW-1185">Reference proteome</keyword>
<feature type="region of interest" description="Disordered" evidence="1">
    <location>
        <begin position="59"/>
        <end position="86"/>
    </location>
</feature>
<reference evidence="3 4" key="1">
    <citation type="submission" date="2024-06" db="EMBL/GenBank/DDBJ databases">
        <title>A chromosome level genome sequence of Diviner's sage (Salvia divinorum).</title>
        <authorList>
            <person name="Ford S.A."/>
            <person name="Ro D.-K."/>
            <person name="Ness R.W."/>
            <person name="Phillips M.A."/>
        </authorList>
    </citation>
    <scope>NUCLEOTIDE SEQUENCE [LARGE SCALE GENOMIC DNA]</scope>
    <source>
        <strain evidence="3">SAF-2024a</strain>
        <tissue evidence="3">Leaf</tissue>
    </source>
</reference>
<proteinExistence type="predicted"/>
<feature type="domain" description="VQ" evidence="2">
    <location>
        <begin position="91"/>
        <end position="113"/>
    </location>
</feature>
<accession>A0ABD1G2Z5</accession>